<organism evidence="2 3">
    <name type="scientific">Solanum tuberosum</name>
    <name type="common">Potato</name>
    <dbReference type="NCBI Taxonomy" id="4113"/>
    <lineage>
        <taxon>Eukaryota</taxon>
        <taxon>Viridiplantae</taxon>
        <taxon>Streptophyta</taxon>
        <taxon>Embryophyta</taxon>
        <taxon>Tracheophyta</taxon>
        <taxon>Spermatophyta</taxon>
        <taxon>Magnoliopsida</taxon>
        <taxon>eudicotyledons</taxon>
        <taxon>Gunneridae</taxon>
        <taxon>Pentapetalae</taxon>
        <taxon>asterids</taxon>
        <taxon>lamiids</taxon>
        <taxon>Solanales</taxon>
        <taxon>Solanaceae</taxon>
        <taxon>Solanoideae</taxon>
        <taxon>Solaneae</taxon>
        <taxon>Solanum</taxon>
    </lineage>
</organism>
<accession>A0ABQ7V2Y5</accession>
<dbReference type="Proteomes" id="UP000826656">
    <property type="component" value="Unassembled WGS sequence"/>
</dbReference>
<dbReference type="PANTHER" id="PTHR31973">
    <property type="entry name" value="POLYPROTEIN, PUTATIVE-RELATED"/>
    <property type="match status" value="1"/>
</dbReference>
<proteinExistence type="predicted"/>
<evidence type="ECO:0000313" key="3">
    <source>
        <dbReference type="Proteomes" id="UP000826656"/>
    </source>
</evidence>
<dbReference type="InterPro" id="IPR018289">
    <property type="entry name" value="MULE_transposase_dom"/>
</dbReference>
<dbReference type="EMBL" id="JAIVGD010000015">
    <property type="protein sequence ID" value="KAH0758450.1"/>
    <property type="molecule type" value="Genomic_DNA"/>
</dbReference>
<evidence type="ECO:0000313" key="2">
    <source>
        <dbReference type="EMBL" id="KAH0758450.1"/>
    </source>
</evidence>
<sequence length="200" mass="23418">MANQLRTKLGCKVSYWKIYKGREIAKSLARGTHEREYGVLDAYRYMLESTNPRSKTALQVDENGKFKYFFVAYVAWIQCFQQLRKVIAVDGTFLKSKYEGVLLSVVAQDAENHIFPMAFCVVDKECDASYQYFFEQMRSYVDDTDELCIIYDRYSSIQKMLSIVYPSAHYAKAYNIVEFYDHFNQIRDMVPKAAEHLESV</sequence>
<feature type="domain" description="MULE transposase" evidence="1">
    <location>
        <begin position="86"/>
        <end position="169"/>
    </location>
</feature>
<keyword evidence="3" id="KW-1185">Reference proteome</keyword>
<protein>
    <recommendedName>
        <fullName evidence="1">MULE transposase domain-containing protein</fullName>
    </recommendedName>
</protein>
<dbReference type="PANTHER" id="PTHR31973:SF195">
    <property type="entry name" value="MUDR FAMILY TRANSPOSASE"/>
    <property type="match status" value="1"/>
</dbReference>
<gene>
    <name evidence="2" type="ORF">KY290_021943</name>
</gene>
<reference evidence="2 3" key="1">
    <citation type="journal article" date="2021" name="bioRxiv">
        <title>Chromosome-scale and haplotype-resolved genome assembly of a tetraploid potato cultivar.</title>
        <authorList>
            <person name="Sun H."/>
            <person name="Jiao W.-B."/>
            <person name="Krause K."/>
            <person name="Campoy J.A."/>
            <person name="Goel M."/>
            <person name="Folz-Donahue K."/>
            <person name="Kukat C."/>
            <person name="Huettel B."/>
            <person name="Schneeberger K."/>
        </authorList>
    </citation>
    <scope>NUCLEOTIDE SEQUENCE [LARGE SCALE GENOMIC DNA]</scope>
    <source>
        <strain evidence="2">SolTubOtavaFocal</strain>
        <tissue evidence="2">Leaves</tissue>
    </source>
</reference>
<evidence type="ECO:0000259" key="1">
    <source>
        <dbReference type="Pfam" id="PF10551"/>
    </source>
</evidence>
<dbReference type="Pfam" id="PF10551">
    <property type="entry name" value="MULE"/>
    <property type="match status" value="1"/>
</dbReference>
<comment type="caution">
    <text evidence="2">The sequence shown here is derived from an EMBL/GenBank/DDBJ whole genome shotgun (WGS) entry which is preliminary data.</text>
</comment>
<name>A0ABQ7V2Y5_SOLTU</name>